<dbReference type="Pfam" id="PF03732">
    <property type="entry name" value="Retrotrans_gag"/>
    <property type="match status" value="1"/>
</dbReference>
<dbReference type="InParanoid" id="A0A163IZB5"/>
<dbReference type="InterPro" id="IPR001878">
    <property type="entry name" value="Znf_CCHC"/>
</dbReference>
<proteinExistence type="predicted"/>
<feature type="domain" description="CCHC-type" evidence="3">
    <location>
        <begin position="286"/>
        <end position="299"/>
    </location>
</feature>
<dbReference type="OrthoDB" id="2266810at2759"/>
<keyword evidence="1" id="KW-0863">Zinc-finger</keyword>
<name>A0A163IZB5_ABSGL</name>
<dbReference type="GO" id="GO:0008270">
    <property type="term" value="F:zinc ion binding"/>
    <property type="evidence" value="ECO:0007669"/>
    <property type="project" value="UniProtKB-KW"/>
</dbReference>
<feature type="compositionally biased region" description="Basic and acidic residues" evidence="2">
    <location>
        <begin position="518"/>
        <end position="531"/>
    </location>
</feature>
<feature type="compositionally biased region" description="Polar residues" evidence="2">
    <location>
        <begin position="505"/>
        <end position="517"/>
    </location>
</feature>
<dbReference type="InterPro" id="IPR021109">
    <property type="entry name" value="Peptidase_aspartic_dom_sf"/>
</dbReference>
<dbReference type="InterPro" id="IPR032567">
    <property type="entry name" value="RTL1-rel"/>
</dbReference>
<evidence type="ECO:0000313" key="4">
    <source>
        <dbReference type="EMBL" id="SAL96232.1"/>
    </source>
</evidence>
<dbReference type="CDD" id="cd00303">
    <property type="entry name" value="retropepsin_like"/>
    <property type="match status" value="1"/>
</dbReference>
<keyword evidence="1" id="KW-0479">Metal-binding</keyword>
<dbReference type="PANTHER" id="PTHR15503:SF22">
    <property type="entry name" value="TRANSPOSON TY3-I GAG POLYPROTEIN"/>
    <property type="match status" value="1"/>
</dbReference>
<evidence type="ECO:0000313" key="5">
    <source>
        <dbReference type="Proteomes" id="UP000078561"/>
    </source>
</evidence>
<dbReference type="PROSITE" id="PS50158">
    <property type="entry name" value="ZF_CCHC"/>
    <property type="match status" value="1"/>
</dbReference>
<keyword evidence="5" id="KW-1185">Reference proteome</keyword>
<evidence type="ECO:0000259" key="3">
    <source>
        <dbReference type="PROSITE" id="PS50158"/>
    </source>
</evidence>
<feature type="non-terminal residue" evidence="4">
    <location>
        <position position="564"/>
    </location>
</feature>
<dbReference type="GO" id="GO:0003676">
    <property type="term" value="F:nucleic acid binding"/>
    <property type="evidence" value="ECO:0007669"/>
    <property type="project" value="InterPro"/>
</dbReference>
<dbReference type="PANTHER" id="PTHR15503">
    <property type="entry name" value="LDOC1 RELATED"/>
    <property type="match status" value="1"/>
</dbReference>
<feature type="compositionally biased region" description="Polar residues" evidence="2">
    <location>
        <begin position="221"/>
        <end position="236"/>
    </location>
</feature>
<dbReference type="Gene3D" id="4.10.60.10">
    <property type="entry name" value="Zinc finger, CCHC-type"/>
    <property type="match status" value="1"/>
</dbReference>
<dbReference type="Proteomes" id="UP000078561">
    <property type="component" value="Unassembled WGS sequence"/>
</dbReference>
<feature type="region of interest" description="Disordered" evidence="2">
    <location>
        <begin position="211"/>
        <end position="258"/>
    </location>
</feature>
<protein>
    <recommendedName>
        <fullName evidence="3">CCHC-type domain-containing protein</fullName>
    </recommendedName>
</protein>
<dbReference type="Pfam" id="PF08284">
    <property type="entry name" value="RVP_2"/>
    <property type="match status" value="1"/>
</dbReference>
<gene>
    <name evidence="4" type="primary">ABSGL_01614.1 scaffold 1847</name>
</gene>
<dbReference type="EMBL" id="LT550788">
    <property type="protein sequence ID" value="SAL96232.1"/>
    <property type="molecule type" value="Genomic_DNA"/>
</dbReference>
<dbReference type="SUPFAM" id="SSF57756">
    <property type="entry name" value="Retrovirus zinc finger-like domains"/>
    <property type="match status" value="1"/>
</dbReference>
<feature type="compositionally biased region" description="Acidic residues" evidence="2">
    <location>
        <begin position="244"/>
        <end position="258"/>
    </location>
</feature>
<dbReference type="AlphaFoldDB" id="A0A163IZB5"/>
<evidence type="ECO:0000256" key="2">
    <source>
        <dbReference type="SAM" id="MobiDB-lite"/>
    </source>
</evidence>
<reference evidence="4" key="1">
    <citation type="submission" date="2016-04" db="EMBL/GenBank/DDBJ databases">
        <authorList>
            <person name="Evans L.H."/>
            <person name="Alamgir A."/>
            <person name="Owens N."/>
            <person name="Weber N.D."/>
            <person name="Virtaneva K."/>
            <person name="Barbian K."/>
            <person name="Babar A."/>
            <person name="Rosenke K."/>
        </authorList>
    </citation>
    <scope>NUCLEOTIDE SEQUENCE [LARGE SCALE GENOMIC DNA]</scope>
    <source>
        <strain evidence="4">CBS 101.48</strain>
    </source>
</reference>
<dbReference type="OMA" id="WEDTITE"/>
<dbReference type="InterPro" id="IPR036875">
    <property type="entry name" value="Znf_CCHC_sf"/>
</dbReference>
<dbReference type="SUPFAM" id="SSF50630">
    <property type="entry name" value="Acid proteases"/>
    <property type="match status" value="1"/>
</dbReference>
<dbReference type="Gene3D" id="2.40.70.10">
    <property type="entry name" value="Acid Proteases"/>
    <property type="match status" value="1"/>
</dbReference>
<feature type="region of interest" description="Disordered" evidence="2">
    <location>
        <begin position="505"/>
        <end position="531"/>
    </location>
</feature>
<keyword evidence="1" id="KW-0862">Zinc</keyword>
<evidence type="ECO:0000256" key="1">
    <source>
        <dbReference type="PROSITE-ProRule" id="PRU00047"/>
    </source>
</evidence>
<organism evidence="4">
    <name type="scientific">Absidia glauca</name>
    <name type="common">Pin mould</name>
    <dbReference type="NCBI Taxonomy" id="4829"/>
    <lineage>
        <taxon>Eukaryota</taxon>
        <taxon>Fungi</taxon>
        <taxon>Fungi incertae sedis</taxon>
        <taxon>Mucoromycota</taxon>
        <taxon>Mucoromycotina</taxon>
        <taxon>Mucoromycetes</taxon>
        <taxon>Mucorales</taxon>
        <taxon>Cunninghamellaceae</taxon>
        <taxon>Absidia</taxon>
    </lineage>
</organism>
<accession>A0A163IZB5</accession>
<dbReference type="InterPro" id="IPR005162">
    <property type="entry name" value="Retrotrans_gag_dom"/>
</dbReference>
<dbReference type="STRING" id="4829.A0A163IZB5"/>
<sequence>MSMSEDVPMNPSHYHVLAEQIQALQEQMGHVYNIERASTKEPHVSLPDPFDGDRRYAQNFILKLELVFSAQPSRYNTPGKQVALAASLLRKSAFSWFSPFLKTNDPAILTNFANFKKRFLDQFGDRDVVNQNERRLTTIKQAGRSVSAYASEIQRLSAELDWNDSALRSIFYNGLDDIIKDELCRMETPDTLLDLVNLTIRIDNRFHDRRMERKNKYRGPQPSTYNRGQYSRNYSGPTPMDLDMTTEDEPTDDPEENMDIALSDEKPRYGKLTNEERERRMKNRLCLYCGKPGHVVNQCLRKPNSPPRRPQHISHTAPDLHLRQEHFTLRVTIAFDQSSITVPALIDTGAHSCFMSEALVKQNNIPCKKKPEPIPIHTIDGSPLSGDGITHETMPIELIIDGHKETATFNILSRSTYPIILGAPWYKKHDPVTINWNAKRITFKASPQNEEQPQPEYIVAAFTTTDQIIQEPTTPTLANQTTQDWEDTITETVEKLKALSIDQISDETITNPDSNPDSQHESETEPCETKVPEKYKNFAPVFNKISADILPCHRKYDMEITLKK</sequence>